<reference evidence="8 9" key="1">
    <citation type="journal article" date="2018" name="Microbiome">
        <title>Fine metagenomic profile of the Mediterranean stratified and mixed water columns revealed by assembly and recruitment.</title>
        <authorList>
            <person name="Haro-Moreno J.M."/>
            <person name="Lopez-Perez M."/>
            <person name="De La Torre J.R."/>
            <person name="Picazo A."/>
            <person name="Camacho A."/>
            <person name="Rodriguez-Valera F."/>
        </authorList>
    </citation>
    <scope>NUCLEOTIDE SEQUENCE [LARGE SCALE GENOMIC DNA]</scope>
    <source>
        <strain evidence="8">MED-G57</strain>
    </source>
</reference>
<dbReference type="PANTHER" id="PTHR45663">
    <property type="entry name" value="GEO12009P1"/>
    <property type="match status" value="1"/>
</dbReference>
<dbReference type="PRINTS" id="PR00421">
    <property type="entry name" value="THIOREDOXIN"/>
</dbReference>
<proteinExistence type="inferred from homology"/>
<dbReference type="CDD" id="cd02956">
    <property type="entry name" value="ybbN"/>
    <property type="match status" value="1"/>
</dbReference>
<dbReference type="Gene3D" id="3.40.30.10">
    <property type="entry name" value="Glutaredoxin"/>
    <property type="match status" value="1"/>
</dbReference>
<comment type="caution">
    <text evidence="8">The sequence shown here is derived from an EMBL/GenBank/DDBJ whole genome shotgun (WGS) entry which is preliminary data.</text>
</comment>
<dbReference type="Pfam" id="PF00085">
    <property type="entry name" value="Thioredoxin"/>
    <property type="match status" value="1"/>
</dbReference>
<keyword evidence="3" id="KW-0249">Electron transport</keyword>
<dbReference type="GO" id="GO:0005829">
    <property type="term" value="C:cytosol"/>
    <property type="evidence" value="ECO:0007669"/>
    <property type="project" value="TreeGrafter"/>
</dbReference>
<dbReference type="SUPFAM" id="SSF48452">
    <property type="entry name" value="TPR-like"/>
    <property type="match status" value="1"/>
</dbReference>
<dbReference type="AlphaFoldDB" id="A0A368DMU7"/>
<feature type="domain" description="Thioredoxin" evidence="7">
    <location>
        <begin position="1"/>
        <end position="114"/>
    </location>
</feature>
<comment type="similarity">
    <text evidence="1">Belongs to the thioredoxin family.</text>
</comment>
<protein>
    <recommendedName>
        <fullName evidence="6">Thioredoxin</fullName>
    </recommendedName>
</protein>
<dbReference type="InterPro" id="IPR005746">
    <property type="entry name" value="Thioredoxin"/>
</dbReference>
<dbReference type="PROSITE" id="PS00194">
    <property type="entry name" value="THIOREDOXIN_1"/>
    <property type="match status" value="1"/>
</dbReference>
<dbReference type="PROSITE" id="PS51352">
    <property type="entry name" value="THIOREDOXIN_2"/>
    <property type="match status" value="1"/>
</dbReference>
<dbReference type="Gene3D" id="1.25.40.10">
    <property type="entry name" value="Tetratricopeptide repeat domain"/>
    <property type="match status" value="2"/>
</dbReference>
<dbReference type="InterPro" id="IPR017937">
    <property type="entry name" value="Thioredoxin_CS"/>
</dbReference>
<dbReference type="SUPFAM" id="SSF52833">
    <property type="entry name" value="Thioredoxin-like"/>
    <property type="match status" value="1"/>
</dbReference>
<dbReference type="Proteomes" id="UP000253570">
    <property type="component" value="Unassembled WGS sequence"/>
</dbReference>
<organism evidence="8 9">
    <name type="scientific">PS1 clade bacterium</name>
    <dbReference type="NCBI Taxonomy" id="2175152"/>
    <lineage>
        <taxon>Bacteria</taxon>
        <taxon>Pseudomonadati</taxon>
        <taxon>Pseudomonadota</taxon>
        <taxon>Alphaproteobacteria</taxon>
        <taxon>PS1 clade</taxon>
    </lineage>
</organism>
<dbReference type="EMBL" id="QOQD01000013">
    <property type="protein sequence ID" value="RCL72541.1"/>
    <property type="molecule type" value="Genomic_DNA"/>
</dbReference>
<evidence type="ECO:0000313" key="9">
    <source>
        <dbReference type="Proteomes" id="UP000253570"/>
    </source>
</evidence>
<dbReference type="GO" id="GO:0045454">
    <property type="term" value="P:cell redox homeostasis"/>
    <property type="evidence" value="ECO:0007669"/>
    <property type="project" value="TreeGrafter"/>
</dbReference>
<dbReference type="Pfam" id="PF14561">
    <property type="entry name" value="TPR_20"/>
    <property type="match status" value="1"/>
</dbReference>
<gene>
    <name evidence="8" type="primary">trxA</name>
    <name evidence="8" type="ORF">DBW71_05305</name>
</gene>
<dbReference type="InterPro" id="IPR011990">
    <property type="entry name" value="TPR-like_helical_dom_sf"/>
</dbReference>
<dbReference type="GO" id="GO:0015035">
    <property type="term" value="F:protein-disulfide reductase activity"/>
    <property type="evidence" value="ECO:0007669"/>
    <property type="project" value="UniProtKB-UniRule"/>
</dbReference>
<dbReference type="Pfam" id="PF14559">
    <property type="entry name" value="TPR_19"/>
    <property type="match status" value="1"/>
</dbReference>
<dbReference type="GO" id="GO:0006950">
    <property type="term" value="P:response to stress"/>
    <property type="evidence" value="ECO:0007669"/>
    <property type="project" value="UniProtKB-ARBA"/>
</dbReference>
<keyword evidence="4" id="KW-1015">Disulfide bond</keyword>
<evidence type="ECO:0000256" key="2">
    <source>
        <dbReference type="ARBA" id="ARBA00022448"/>
    </source>
</evidence>
<evidence type="ECO:0000256" key="1">
    <source>
        <dbReference type="ARBA" id="ARBA00008987"/>
    </source>
</evidence>
<dbReference type="InterPro" id="IPR036249">
    <property type="entry name" value="Thioredoxin-like_sf"/>
</dbReference>
<evidence type="ECO:0000256" key="6">
    <source>
        <dbReference type="NCBIfam" id="TIGR01068"/>
    </source>
</evidence>
<evidence type="ECO:0000259" key="7">
    <source>
        <dbReference type="PROSITE" id="PS51352"/>
    </source>
</evidence>
<dbReference type="InterPro" id="IPR013766">
    <property type="entry name" value="Thioredoxin_domain"/>
</dbReference>
<evidence type="ECO:0000256" key="4">
    <source>
        <dbReference type="ARBA" id="ARBA00023157"/>
    </source>
</evidence>
<dbReference type="FunFam" id="3.40.30.10:FF:000001">
    <property type="entry name" value="Thioredoxin"/>
    <property type="match status" value="1"/>
</dbReference>
<evidence type="ECO:0000256" key="3">
    <source>
        <dbReference type="ARBA" id="ARBA00022982"/>
    </source>
</evidence>
<dbReference type="NCBIfam" id="TIGR01068">
    <property type="entry name" value="thioredoxin"/>
    <property type="match status" value="1"/>
</dbReference>
<dbReference type="PANTHER" id="PTHR45663:SF11">
    <property type="entry name" value="GEO12009P1"/>
    <property type="match status" value="1"/>
</dbReference>
<evidence type="ECO:0000256" key="5">
    <source>
        <dbReference type="ARBA" id="ARBA00023284"/>
    </source>
</evidence>
<sequence length="293" mass="33025">MDQSKQNIKDISTSTFEVDVIQASNSSPVIVDFWAPWCGPCKQLTPLLEKLTNEYKGAVDLCKINIDENQAVAGQMGIQSIPAVFIFKDGKPIDGFMGNITETELRKFYEKHIVIIDNSTSKLLQDSIDMKNLENYDGALLKLNEILEKENDNINAIAEVADCYIKMGDHEKSAAFIDSLPKLIQDNAQIKKFKTIIDLAQNAPADARIIEELQIKVNDNPDDHQARIELSLYYNSSGNQEHAADLLIESIKIDREWNEKAAQGQLLKFFEVWGFSDPITIEKRKNLSAILFS</sequence>
<evidence type="ECO:0000313" key="8">
    <source>
        <dbReference type="EMBL" id="RCL72541.1"/>
    </source>
</evidence>
<accession>A0A368DMU7</accession>
<keyword evidence="5" id="KW-0676">Redox-active center</keyword>
<keyword evidence="2" id="KW-0813">Transport</keyword>
<name>A0A368DMU7_9PROT</name>